<name>A0AAP0MUE7_9ROSI</name>
<sequence length="165" mass="18590">MSGIHCPFFLFTLNVLESHELLSKFAQFPPIGILDFILVSHGGIKSFAKLGYSIYFEEEGLYPGLYIIRYISSSLDWKSGHILPNQKVDPVVSSDPYRHITFTFLPKGAARPLSFGFRISRWTNTNGAKATLNGQDLPLPSAADRPFTTVLSAYELQQWGLRYQD</sequence>
<comment type="caution">
    <text evidence="1">The sequence shown here is derived from an EMBL/GenBank/DDBJ whole genome shotgun (WGS) entry which is preliminary data.</text>
</comment>
<evidence type="ECO:0000313" key="2">
    <source>
        <dbReference type="Proteomes" id="UP001428341"/>
    </source>
</evidence>
<dbReference type="Proteomes" id="UP001428341">
    <property type="component" value="Unassembled WGS sequence"/>
</dbReference>
<reference evidence="1 2" key="1">
    <citation type="submission" date="2024-05" db="EMBL/GenBank/DDBJ databases">
        <title>Haplotype-resolved chromosome-level genome assembly of Huyou (Citrus changshanensis).</title>
        <authorList>
            <person name="Miao C."/>
            <person name="Chen W."/>
            <person name="Wu Y."/>
            <person name="Wang L."/>
            <person name="Zhao S."/>
            <person name="Grierson D."/>
            <person name="Xu C."/>
            <person name="Chen K."/>
        </authorList>
    </citation>
    <scope>NUCLEOTIDE SEQUENCE [LARGE SCALE GENOMIC DNA]</scope>
    <source>
        <strain evidence="1">01-14</strain>
        <tissue evidence="1">Leaf</tissue>
    </source>
</reference>
<dbReference type="PANTHER" id="PTHR31151">
    <property type="entry name" value="PROLINE-TRNA LIGASE (DUF1680)"/>
    <property type="match status" value="1"/>
</dbReference>
<dbReference type="PANTHER" id="PTHR31151:SF0">
    <property type="entry name" value="PROLINE-TRNA LIGASE (DUF1680)"/>
    <property type="match status" value="1"/>
</dbReference>
<keyword evidence="2" id="KW-1185">Reference proteome</keyword>
<dbReference type="AlphaFoldDB" id="A0AAP0MUE7"/>
<protein>
    <submittedName>
        <fullName evidence="1">Uncharacterized protein</fullName>
    </submittedName>
</protein>
<organism evidence="1 2">
    <name type="scientific">Citrus x changshan-huyou</name>
    <dbReference type="NCBI Taxonomy" id="2935761"/>
    <lineage>
        <taxon>Eukaryota</taxon>
        <taxon>Viridiplantae</taxon>
        <taxon>Streptophyta</taxon>
        <taxon>Embryophyta</taxon>
        <taxon>Tracheophyta</taxon>
        <taxon>Spermatophyta</taxon>
        <taxon>Magnoliopsida</taxon>
        <taxon>eudicotyledons</taxon>
        <taxon>Gunneridae</taxon>
        <taxon>Pentapetalae</taxon>
        <taxon>rosids</taxon>
        <taxon>malvids</taxon>
        <taxon>Sapindales</taxon>
        <taxon>Rutaceae</taxon>
        <taxon>Aurantioideae</taxon>
        <taxon>Citrus</taxon>
    </lineage>
</organism>
<accession>A0AAP0MUE7</accession>
<proteinExistence type="predicted"/>
<evidence type="ECO:0000313" key="1">
    <source>
        <dbReference type="EMBL" id="KAK9220953.1"/>
    </source>
</evidence>
<gene>
    <name evidence="1" type="ORF">WN944_009377</name>
</gene>
<dbReference type="EMBL" id="JBCGBO010000002">
    <property type="protein sequence ID" value="KAK9220953.1"/>
    <property type="molecule type" value="Genomic_DNA"/>
</dbReference>